<evidence type="ECO:0000256" key="6">
    <source>
        <dbReference type="ARBA" id="ARBA00047380"/>
    </source>
</evidence>
<dbReference type="PATRIC" id="fig|68892.8.peg.120"/>
<keyword evidence="4" id="KW-0067">ATP-binding</keyword>
<dbReference type="InterPro" id="IPR017959">
    <property type="entry name" value="Asn/Gln-tRNA_amidoTrfase_suB/E"/>
</dbReference>
<dbReference type="GO" id="GO:0016740">
    <property type="term" value="F:transferase activity"/>
    <property type="evidence" value="ECO:0007669"/>
    <property type="project" value="UniProtKB-KW"/>
</dbReference>
<evidence type="ECO:0000256" key="5">
    <source>
        <dbReference type="ARBA" id="ARBA00022917"/>
    </source>
</evidence>
<dbReference type="EMBL" id="LQZF01000009">
    <property type="protein sequence ID" value="KXU15133.1"/>
    <property type="molecule type" value="Genomic_DNA"/>
</dbReference>
<evidence type="ECO:0000256" key="3">
    <source>
        <dbReference type="ARBA" id="ARBA00022741"/>
    </source>
</evidence>
<keyword evidence="2 9" id="KW-0436">Ligase</keyword>
<name>A0A139RK40_9STRE</name>
<dbReference type="Proteomes" id="UP000072578">
    <property type="component" value="Unassembled WGS sequence"/>
</dbReference>
<dbReference type="AlphaFoldDB" id="A0A139RK40"/>
<dbReference type="GO" id="GO:0005524">
    <property type="term" value="F:ATP binding"/>
    <property type="evidence" value="ECO:0007669"/>
    <property type="project" value="UniProtKB-KW"/>
</dbReference>
<evidence type="ECO:0000256" key="7">
    <source>
        <dbReference type="ARBA" id="ARBA00047913"/>
    </source>
</evidence>
<evidence type="ECO:0000256" key="2">
    <source>
        <dbReference type="ARBA" id="ARBA00022598"/>
    </source>
</evidence>
<dbReference type="EC" id="6.3.5.7" evidence="9"/>
<organism evidence="9 10">
    <name type="scientific">Streptococcus infantis</name>
    <dbReference type="NCBI Taxonomy" id="68892"/>
    <lineage>
        <taxon>Bacteria</taxon>
        <taxon>Bacillati</taxon>
        <taxon>Bacillota</taxon>
        <taxon>Bacilli</taxon>
        <taxon>Lactobacillales</taxon>
        <taxon>Streptococcaceae</taxon>
        <taxon>Streptococcus</taxon>
    </lineage>
</organism>
<dbReference type="GO" id="GO:0050566">
    <property type="term" value="F:asparaginyl-tRNA synthase (glutamine-hydrolyzing) activity"/>
    <property type="evidence" value="ECO:0007669"/>
    <property type="project" value="UniProtKB-EC"/>
</dbReference>
<dbReference type="GO" id="GO:0070681">
    <property type="term" value="P:glutaminyl-tRNAGln biosynthesis via transamidation"/>
    <property type="evidence" value="ECO:0007669"/>
    <property type="project" value="TreeGrafter"/>
</dbReference>
<dbReference type="FunFam" id="1.10.10.410:FF:000001">
    <property type="entry name" value="Aspartyl/glutamyl-tRNA(Asn/Gln) amidotransferase subunit B"/>
    <property type="match status" value="1"/>
</dbReference>
<dbReference type="Gene3D" id="1.10.10.410">
    <property type="match status" value="1"/>
</dbReference>
<dbReference type="PANTHER" id="PTHR11659">
    <property type="entry name" value="GLUTAMYL-TRNA GLN AMIDOTRANSFERASE SUBUNIT B MITOCHONDRIAL AND PROKARYOTIC PET112-RELATED"/>
    <property type="match status" value="1"/>
</dbReference>
<evidence type="ECO:0000256" key="4">
    <source>
        <dbReference type="ARBA" id="ARBA00022840"/>
    </source>
</evidence>
<dbReference type="SMART" id="SM00845">
    <property type="entry name" value="GatB_Yqey"/>
    <property type="match status" value="1"/>
</dbReference>
<comment type="catalytic activity">
    <reaction evidence="7">
        <text>L-glutamyl-tRNA(Gln) + L-glutamine + ATP + H2O = L-glutaminyl-tRNA(Gln) + L-glutamate + ADP + phosphate + H(+)</text>
        <dbReference type="Rhea" id="RHEA:17521"/>
        <dbReference type="Rhea" id="RHEA-COMP:9681"/>
        <dbReference type="Rhea" id="RHEA-COMP:9684"/>
        <dbReference type="ChEBI" id="CHEBI:15377"/>
        <dbReference type="ChEBI" id="CHEBI:15378"/>
        <dbReference type="ChEBI" id="CHEBI:29985"/>
        <dbReference type="ChEBI" id="CHEBI:30616"/>
        <dbReference type="ChEBI" id="CHEBI:43474"/>
        <dbReference type="ChEBI" id="CHEBI:58359"/>
        <dbReference type="ChEBI" id="CHEBI:78520"/>
        <dbReference type="ChEBI" id="CHEBI:78521"/>
        <dbReference type="ChEBI" id="CHEBI:456216"/>
    </reaction>
</comment>
<comment type="catalytic activity">
    <reaction evidence="6">
        <text>L-aspartyl-tRNA(Asn) + L-glutamine + ATP + H2O = L-asparaginyl-tRNA(Asn) + L-glutamate + ADP + phosphate + 2 H(+)</text>
        <dbReference type="Rhea" id="RHEA:14513"/>
        <dbReference type="Rhea" id="RHEA-COMP:9674"/>
        <dbReference type="Rhea" id="RHEA-COMP:9677"/>
        <dbReference type="ChEBI" id="CHEBI:15377"/>
        <dbReference type="ChEBI" id="CHEBI:15378"/>
        <dbReference type="ChEBI" id="CHEBI:29985"/>
        <dbReference type="ChEBI" id="CHEBI:30616"/>
        <dbReference type="ChEBI" id="CHEBI:43474"/>
        <dbReference type="ChEBI" id="CHEBI:58359"/>
        <dbReference type="ChEBI" id="CHEBI:78515"/>
        <dbReference type="ChEBI" id="CHEBI:78516"/>
        <dbReference type="ChEBI" id="CHEBI:456216"/>
    </reaction>
</comment>
<dbReference type="GO" id="GO:0050567">
    <property type="term" value="F:glutaminyl-tRNA synthase (glutamine-hydrolyzing) activity"/>
    <property type="evidence" value="ECO:0007669"/>
    <property type="project" value="UniProtKB-EC"/>
</dbReference>
<sequence length="116" mass="12522">MTPENLVEMIAIIEDGTISSKIAKKVFVHLAKNGGGAREYVEKAGMVQISDPDVLIPIIHQVFADNEAAVADFKSGKRNADKAFTGFLMKATKGQANPQVALKLLAQELAKLKNDQ</sequence>
<dbReference type="SUPFAM" id="SSF89095">
    <property type="entry name" value="GatB/YqeY motif"/>
    <property type="match status" value="1"/>
</dbReference>
<gene>
    <name evidence="9" type="ORF">SINDD18_00100</name>
</gene>
<dbReference type="PANTHER" id="PTHR11659:SF0">
    <property type="entry name" value="GLUTAMYL-TRNA(GLN) AMIDOTRANSFERASE SUBUNIT B, MITOCHONDRIAL"/>
    <property type="match status" value="1"/>
</dbReference>
<protein>
    <submittedName>
        <fullName evidence="9">Aspartyl-tRNA(Asn) amidotransferase subunit B / Glutamyl-tRNA(Gln) amidotransferase subunit B</fullName>
        <ecNumber evidence="9">6.3.5.6</ecNumber>
        <ecNumber evidence="9">6.3.5.7</ecNumber>
    </submittedName>
</protein>
<keyword evidence="3" id="KW-0547">Nucleotide-binding</keyword>
<dbReference type="Pfam" id="PF02637">
    <property type="entry name" value="GatB_Yqey"/>
    <property type="match status" value="1"/>
</dbReference>
<evidence type="ECO:0000313" key="10">
    <source>
        <dbReference type="Proteomes" id="UP000072578"/>
    </source>
</evidence>
<dbReference type="EC" id="6.3.5.6" evidence="9"/>
<keyword evidence="5" id="KW-0648">Protein biosynthesis</keyword>
<reference evidence="9 10" key="1">
    <citation type="submission" date="2016-01" db="EMBL/GenBank/DDBJ databases">
        <title>Highly variable Streptococcus oralis are common among viridans streptococci isolated from primates.</title>
        <authorList>
            <person name="Denapaite D."/>
            <person name="Rieger M."/>
            <person name="Koendgen S."/>
            <person name="Brueckner R."/>
            <person name="Ochigava I."/>
            <person name="Kappeler P."/>
            <person name="Maetz-Rensing K."/>
            <person name="Leendertz F."/>
            <person name="Hakenbeck R."/>
        </authorList>
    </citation>
    <scope>NUCLEOTIDE SEQUENCE [LARGE SCALE GENOMIC DNA]</scope>
    <source>
        <strain evidence="9 10">DD18</strain>
    </source>
</reference>
<comment type="subunit">
    <text evidence="1">Heterotrimer of A, B and C subunits.</text>
</comment>
<dbReference type="GO" id="GO:0006412">
    <property type="term" value="P:translation"/>
    <property type="evidence" value="ECO:0007669"/>
    <property type="project" value="UniProtKB-KW"/>
</dbReference>
<evidence type="ECO:0000313" key="9">
    <source>
        <dbReference type="EMBL" id="KXU15133.1"/>
    </source>
</evidence>
<evidence type="ECO:0000256" key="1">
    <source>
        <dbReference type="ARBA" id="ARBA00011123"/>
    </source>
</evidence>
<accession>A0A139RK40</accession>
<comment type="caution">
    <text evidence="9">The sequence shown here is derived from an EMBL/GenBank/DDBJ whole genome shotgun (WGS) entry which is preliminary data.</text>
</comment>
<keyword evidence="9" id="KW-0808">Transferase</keyword>
<dbReference type="InterPro" id="IPR023168">
    <property type="entry name" value="GatB_Yqey_C_2"/>
</dbReference>
<proteinExistence type="predicted"/>
<dbReference type="InterPro" id="IPR018027">
    <property type="entry name" value="Asn/Gln_amidotransferase"/>
</dbReference>
<evidence type="ECO:0000259" key="8">
    <source>
        <dbReference type="SMART" id="SM00845"/>
    </source>
</evidence>
<feature type="domain" description="Asn/Gln amidotransferase" evidence="8">
    <location>
        <begin position="1"/>
        <end position="109"/>
    </location>
</feature>
<dbReference type="InterPro" id="IPR003789">
    <property type="entry name" value="Asn/Gln_tRNA_amidoTrase-B-like"/>
</dbReference>